<dbReference type="RefSeq" id="WP_263049020.1">
    <property type="nucleotide sequence ID" value="NZ_CP106738.1"/>
</dbReference>
<name>A0ABY6DGI7_9RHOB</name>
<keyword evidence="2" id="KW-1185">Reference proteome</keyword>
<evidence type="ECO:0000313" key="1">
    <source>
        <dbReference type="EMBL" id="UXX84954.1"/>
    </source>
</evidence>
<protein>
    <submittedName>
        <fullName evidence="1">Uncharacterized protein</fullName>
    </submittedName>
</protein>
<accession>A0ABY6DGI7</accession>
<dbReference type="Proteomes" id="UP001064087">
    <property type="component" value="Chromosome"/>
</dbReference>
<evidence type="ECO:0000313" key="2">
    <source>
        <dbReference type="Proteomes" id="UP001064087"/>
    </source>
</evidence>
<organism evidence="1 2">
    <name type="scientific">Roseovarius pelagicus</name>
    <dbReference type="NCBI Taxonomy" id="2980108"/>
    <lineage>
        <taxon>Bacteria</taxon>
        <taxon>Pseudomonadati</taxon>
        <taxon>Pseudomonadota</taxon>
        <taxon>Alphaproteobacteria</taxon>
        <taxon>Rhodobacterales</taxon>
        <taxon>Roseobacteraceae</taxon>
        <taxon>Roseovarius</taxon>
    </lineage>
</organism>
<proteinExistence type="predicted"/>
<reference evidence="1" key="1">
    <citation type="submission" date="2022-10" db="EMBL/GenBank/DDBJ databases">
        <title>Roseovarius pelagicus sp. nov., isolated from Arctic seawater.</title>
        <authorList>
            <person name="Hong Y.W."/>
            <person name="Hwang C.Y."/>
        </authorList>
    </citation>
    <scope>NUCLEOTIDE SEQUENCE</scope>
    <source>
        <strain evidence="1">HL-MP18</strain>
    </source>
</reference>
<sequence>MKAMLAAIVAIAVIAVGSNMILTKAGFSSQERASGPAVRLGN</sequence>
<dbReference type="EMBL" id="CP106738">
    <property type="protein sequence ID" value="UXX84954.1"/>
    <property type="molecule type" value="Genomic_DNA"/>
</dbReference>
<gene>
    <name evidence="1" type="ORF">N7U68_10055</name>
</gene>